<dbReference type="Pfam" id="PF03551">
    <property type="entry name" value="PadR"/>
    <property type="match status" value="1"/>
</dbReference>
<dbReference type="InterPro" id="IPR036390">
    <property type="entry name" value="WH_DNA-bd_sf"/>
</dbReference>
<sequence>MSLRHALLATLDAGAMTGYELAKTFDQSANRVWHATHPQIYTELRKLERENLVVAQEEPRGTQGKATKRAYTVTEAGREELCRWVATVEEPTLPRDVAHLKATYFEYAPPDAAREQFAAHRAYHAEQLRRWEWHVEQLRARGTDLMQRRLAKAPKERHAAIVAYKVHVYEGMAERARAEVAWAERGLALVDELERDGFM</sequence>
<reference evidence="3" key="1">
    <citation type="journal article" date="2019" name="Int. J. Syst. Evol. Microbiol.">
        <title>The Global Catalogue of Microorganisms (GCM) 10K type strain sequencing project: providing services to taxonomists for standard genome sequencing and annotation.</title>
        <authorList>
            <consortium name="The Broad Institute Genomics Platform"/>
            <consortium name="The Broad Institute Genome Sequencing Center for Infectious Disease"/>
            <person name="Wu L."/>
            <person name="Ma J."/>
        </authorList>
    </citation>
    <scope>NUCLEOTIDE SEQUENCE [LARGE SCALE GENOMIC DNA]</scope>
    <source>
        <strain evidence="3">JCM 9371</strain>
    </source>
</reference>
<evidence type="ECO:0000313" key="2">
    <source>
        <dbReference type="EMBL" id="MFD0689678.1"/>
    </source>
</evidence>
<dbReference type="PANTHER" id="PTHR43252:SF4">
    <property type="entry name" value="TRANSCRIPTIONAL REGULATORY PROTEIN"/>
    <property type="match status" value="1"/>
</dbReference>
<dbReference type="PANTHER" id="PTHR43252">
    <property type="entry name" value="TRANSCRIPTIONAL REGULATOR YQJI"/>
    <property type="match status" value="1"/>
</dbReference>
<dbReference type="EMBL" id="JBHTGP010000018">
    <property type="protein sequence ID" value="MFD0689678.1"/>
    <property type="molecule type" value="Genomic_DNA"/>
</dbReference>
<dbReference type="Proteomes" id="UP001597063">
    <property type="component" value="Unassembled WGS sequence"/>
</dbReference>
<dbReference type="RefSeq" id="WP_131756518.1">
    <property type="nucleotide sequence ID" value="NZ_CAACUY010000017.1"/>
</dbReference>
<protein>
    <submittedName>
        <fullName evidence="2">PadR family transcriptional regulator</fullName>
    </submittedName>
</protein>
<proteinExistence type="predicted"/>
<evidence type="ECO:0000259" key="1">
    <source>
        <dbReference type="Pfam" id="PF03551"/>
    </source>
</evidence>
<accession>A0ABW2XVY8</accession>
<dbReference type="SUPFAM" id="SSF46785">
    <property type="entry name" value="Winged helix' DNA-binding domain"/>
    <property type="match status" value="1"/>
</dbReference>
<feature type="domain" description="Transcription regulator PadR N-terminal" evidence="1">
    <location>
        <begin position="7"/>
        <end position="81"/>
    </location>
</feature>
<keyword evidence="3" id="KW-1185">Reference proteome</keyword>
<dbReference type="Gene3D" id="1.10.10.10">
    <property type="entry name" value="Winged helix-like DNA-binding domain superfamily/Winged helix DNA-binding domain"/>
    <property type="match status" value="1"/>
</dbReference>
<dbReference type="InterPro" id="IPR036388">
    <property type="entry name" value="WH-like_DNA-bd_sf"/>
</dbReference>
<evidence type="ECO:0000313" key="3">
    <source>
        <dbReference type="Proteomes" id="UP001597063"/>
    </source>
</evidence>
<gene>
    <name evidence="2" type="ORF">ACFQZM_34685</name>
</gene>
<dbReference type="InterPro" id="IPR005149">
    <property type="entry name" value="Tscrpt_reg_PadR_N"/>
</dbReference>
<organism evidence="2 3">
    <name type="scientific">Actinomadura fibrosa</name>
    <dbReference type="NCBI Taxonomy" id="111802"/>
    <lineage>
        <taxon>Bacteria</taxon>
        <taxon>Bacillati</taxon>
        <taxon>Actinomycetota</taxon>
        <taxon>Actinomycetes</taxon>
        <taxon>Streptosporangiales</taxon>
        <taxon>Thermomonosporaceae</taxon>
        <taxon>Actinomadura</taxon>
    </lineage>
</organism>
<comment type="caution">
    <text evidence="2">The sequence shown here is derived from an EMBL/GenBank/DDBJ whole genome shotgun (WGS) entry which is preliminary data.</text>
</comment>
<name>A0ABW2XVY8_9ACTN</name>